<evidence type="ECO:0000313" key="7">
    <source>
        <dbReference type="EMBL" id="KNE65503.1"/>
    </source>
</evidence>
<dbReference type="InterPro" id="IPR036936">
    <property type="entry name" value="CRIB_dom_sf"/>
</dbReference>
<dbReference type="InterPro" id="IPR000697">
    <property type="entry name" value="WH1/EVH1_dom"/>
</dbReference>
<dbReference type="STRING" id="578462.A0A0L0SSI1"/>
<protein>
    <recommendedName>
        <fullName evidence="6">WH1 domain-containing protein</fullName>
    </recommendedName>
</protein>
<dbReference type="PROSITE" id="PS50229">
    <property type="entry name" value="WH1"/>
    <property type="match status" value="1"/>
</dbReference>
<dbReference type="Gene3D" id="2.30.29.30">
    <property type="entry name" value="Pleckstrin-homology domain (PH domain)/Phosphotyrosine-binding domain (PTB)"/>
    <property type="match status" value="1"/>
</dbReference>
<keyword evidence="3" id="KW-0597">Phosphoprotein</keyword>
<dbReference type="AlphaFoldDB" id="A0A0L0SSI1"/>
<dbReference type="OrthoDB" id="8963340at2759"/>
<keyword evidence="4" id="KW-0206">Cytoskeleton</keyword>
<feature type="domain" description="WH1" evidence="6">
    <location>
        <begin position="12"/>
        <end position="126"/>
    </location>
</feature>
<accession>A0A0L0SSI1</accession>
<evidence type="ECO:0000256" key="4">
    <source>
        <dbReference type="ARBA" id="ARBA00023212"/>
    </source>
</evidence>
<dbReference type="GO" id="GO:0005856">
    <property type="term" value="C:cytoskeleton"/>
    <property type="evidence" value="ECO:0007669"/>
    <property type="project" value="UniProtKB-SubCell"/>
</dbReference>
<name>A0A0L0SSI1_ALLM3</name>
<evidence type="ECO:0000259" key="6">
    <source>
        <dbReference type="PROSITE" id="PS50229"/>
    </source>
</evidence>
<dbReference type="eggNOG" id="KOG3671">
    <property type="taxonomic scope" value="Eukaryota"/>
</dbReference>
<reference evidence="7 8" key="1">
    <citation type="submission" date="2009-11" db="EMBL/GenBank/DDBJ databases">
        <title>Annotation of Allomyces macrogynus ATCC 38327.</title>
        <authorList>
            <consortium name="The Broad Institute Genome Sequencing Platform"/>
            <person name="Russ C."/>
            <person name="Cuomo C."/>
            <person name="Burger G."/>
            <person name="Gray M.W."/>
            <person name="Holland P.W.H."/>
            <person name="King N."/>
            <person name="Lang F.B.F."/>
            <person name="Roger A.J."/>
            <person name="Ruiz-Trillo I."/>
            <person name="Young S.K."/>
            <person name="Zeng Q."/>
            <person name="Gargeya S."/>
            <person name="Fitzgerald M."/>
            <person name="Haas B."/>
            <person name="Abouelleil A."/>
            <person name="Alvarado L."/>
            <person name="Arachchi H.M."/>
            <person name="Berlin A."/>
            <person name="Chapman S.B."/>
            <person name="Gearin G."/>
            <person name="Goldberg J."/>
            <person name="Griggs A."/>
            <person name="Gujja S."/>
            <person name="Hansen M."/>
            <person name="Heiman D."/>
            <person name="Howarth C."/>
            <person name="Larimer J."/>
            <person name="Lui A."/>
            <person name="MacDonald P.J.P."/>
            <person name="McCowen C."/>
            <person name="Montmayeur A."/>
            <person name="Murphy C."/>
            <person name="Neiman D."/>
            <person name="Pearson M."/>
            <person name="Priest M."/>
            <person name="Roberts A."/>
            <person name="Saif S."/>
            <person name="Shea T."/>
            <person name="Sisk P."/>
            <person name="Stolte C."/>
            <person name="Sykes S."/>
            <person name="Wortman J."/>
            <person name="Nusbaum C."/>
            <person name="Birren B."/>
        </authorList>
    </citation>
    <scope>NUCLEOTIDE SEQUENCE [LARGE SCALE GENOMIC DNA]</scope>
    <source>
        <strain evidence="7 8">ATCC 38327</strain>
    </source>
</reference>
<feature type="region of interest" description="Disordered" evidence="5">
    <location>
        <begin position="127"/>
        <end position="175"/>
    </location>
</feature>
<dbReference type="Gene3D" id="3.90.810.10">
    <property type="entry name" value="CRIB domain"/>
    <property type="match status" value="1"/>
</dbReference>
<dbReference type="VEuPathDB" id="FungiDB:AMAG_11121"/>
<dbReference type="Proteomes" id="UP000054350">
    <property type="component" value="Unassembled WGS sequence"/>
</dbReference>
<keyword evidence="8" id="KW-1185">Reference proteome</keyword>
<sequence length="383" mass="39372">MESPDLVAARVLGSAARPLAAANARVYTSQGKPGGSPAAWSLAHQGVAALVESSMNPGTNLAFQVIDLLKSRVVWEQRLYRGFDYVQDWPTFHSFEADSDVAAFSFADSAEAARFASAVKQLTIPPPSVPAAPPPRPAPVAPRTAPPPVPKSSPAPPPPPPAPPVHRAPPVPTIAAGAKRPSLTFAPVASVAPVTVNGQLAAMGSTVPTIATAVAPSTDLTTPVRLISGSGMFGNVKKSKKKVHKSDRASAEALKATISGPYDFRHESGMKVGADGRFVASGIKPEWRDALRRAGISDDMLRDDQTRSTVLQALQDAEASLDTAAGLPTRTAPPPAVPKGPPPRPSGPPPPPVPPPSLPAPRAPSSLPGAGTGNEPGPPPLPP</sequence>
<reference evidence="8" key="2">
    <citation type="submission" date="2009-11" db="EMBL/GenBank/DDBJ databases">
        <title>The Genome Sequence of Allomyces macrogynus strain ATCC 38327.</title>
        <authorList>
            <consortium name="The Broad Institute Genome Sequencing Platform"/>
            <person name="Russ C."/>
            <person name="Cuomo C."/>
            <person name="Shea T."/>
            <person name="Young S.K."/>
            <person name="Zeng Q."/>
            <person name="Koehrsen M."/>
            <person name="Haas B."/>
            <person name="Borodovsky M."/>
            <person name="Guigo R."/>
            <person name="Alvarado L."/>
            <person name="Berlin A."/>
            <person name="Borenstein D."/>
            <person name="Chen Z."/>
            <person name="Engels R."/>
            <person name="Freedman E."/>
            <person name="Gellesch M."/>
            <person name="Goldberg J."/>
            <person name="Griggs A."/>
            <person name="Gujja S."/>
            <person name="Heiman D."/>
            <person name="Hepburn T."/>
            <person name="Howarth C."/>
            <person name="Jen D."/>
            <person name="Larson L."/>
            <person name="Lewis B."/>
            <person name="Mehta T."/>
            <person name="Park D."/>
            <person name="Pearson M."/>
            <person name="Roberts A."/>
            <person name="Saif S."/>
            <person name="Shenoy N."/>
            <person name="Sisk P."/>
            <person name="Stolte C."/>
            <person name="Sykes S."/>
            <person name="Walk T."/>
            <person name="White J."/>
            <person name="Yandava C."/>
            <person name="Burger G."/>
            <person name="Gray M.W."/>
            <person name="Holland P.W.H."/>
            <person name="King N."/>
            <person name="Lang F.B.F."/>
            <person name="Roger A.J."/>
            <person name="Ruiz-Trillo I."/>
            <person name="Lander E."/>
            <person name="Nusbaum C."/>
        </authorList>
    </citation>
    <scope>NUCLEOTIDE SEQUENCE [LARGE SCALE GENOMIC DNA]</scope>
    <source>
        <strain evidence="8">ATCC 38327</strain>
    </source>
</reference>
<keyword evidence="2" id="KW-0963">Cytoplasm</keyword>
<evidence type="ECO:0000313" key="8">
    <source>
        <dbReference type="Proteomes" id="UP000054350"/>
    </source>
</evidence>
<feature type="compositionally biased region" description="Pro residues" evidence="5">
    <location>
        <begin position="331"/>
        <end position="362"/>
    </location>
</feature>
<dbReference type="Pfam" id="PF00568">
    <property type="entry name" value="WH1"/>
    <property type="match status" value="1"/>
</dbReference>
<evidence type="ECO:0000256" key="3">
    <source>
        <dbReference type="ARBA" id="ARBA00022553"/>
    </source>
</evidence>
<proteinExistence type="predicted"/>
<organism evidence="7 8">
    <name type="scientific">Allomyces macrogynus (strain ATCC 38327)</name>
    <name type="common">Allomyces javanicus var. macrogynus</name>
    <dbReference type="NCBI Taxonomy" id="578462"/>
    <lineage>
        <taxon>Eukaryota</taxon>
        <taxon>Fungi</taxon>
        <taxon>Fungi incertae sedis</taxon>
        <taxon>Blastocladiomycota</taxon>
        <taxon>Blastocladiomycetes</taxon>
        <taxon>Blastocladiales</taxon>
        <taxon>Blastocladiaceae</taxon>
        <taxon>Allomyces</taxon>
    </lineage>
</organism>
<evidence type="ECO:0000256" key="2">
    <source>
        <dbReference type="ARBA" id="ARBA00022490"/>
    </source>
</evidence>
<dbReference type="GO" id="GO:0007015">
    <property type="term" value="P:actin filament organization"/>
    <property type="evidence" value="ECO:0007669"/>
    <property type="project" value="InterPro"/>
</dbReference>
<evidence type="ECO:0000256" key="1">
    <source>
        <dbReference type="ARBA" id="ARBA00004245"/>
    </source>
</evidence>
<comment type="subcellular location">
    <subcellularLocation>
        <location evidence="1">Cytoplasm</location>
        <location evidence="1">Cytoskeleton</location>
    </subcellularLocation>
</comment>
<dbReference type="InterPro" id="IPR011993">
    <property type="entry name" value="PH-like_dom_sf"/>
</dbReference>
<dbReference type="SMART" id="SM00461">
    <property type="entry name" value="WH1"/>
    <property type="match status" value="1"/>
</dbReference>
<dbReference type="SUPFAM" id="SSF50729">
    <property type="entry name" value="PH domain-like"/>
    <property type="match status" value="1"/>
</dbReference>
<feature type="region of interest" description="Disordered" evidence="5">
    <location>
        <begin position="325"/>
        <end position="383"/>
    </location>
</feature>
<dbReference type="EMBL" id="GG745347">
    <property type="protein sequence ID" value="KNE65503.1"/>
    <property type="molecule type" value="Genomic_DNA"/>
</dbReference>
<dbReference type="OMA" id="TFHSFEA"/>
<gene>
    <name evidence="7" type="ORF">AMAG_11121</name>
</gene>
<evidence type="ECO:0000256" key="5">
    <source>
        <dbReference type="SAM" id="MobiDB-lite"/>
    </source>
</evidence>
<feature type="compositionally biased region" description="Pro residues" evidence="5">
    <location>
        <begin position="127"/>
        <end position="172"/>
    </location>
</feature>
<dbReference type="PRINTS" id="PR01217">
    <property type="entry name" value="PRICHEXTENSN"/>
</dbReference>
<dbReference type="InterPro" id="IPR011026">
    <property type="entry name" value="WAS_C"/>
</dbReference>
<dbReference type="SUPFAM" id="SSF47912">
    <property type="entry name" value="Wiscott-Aldrich syndrome protein, WASP, C-terminal domain"/>
    <property type="match status" value="1"/>
</dbReference>